<dbReference type="AlphaFoldDB" id="A0A0F3GT24"/>
<protein>
    <submittedName>
        <fullName evidence="1">Uncharacterized protein</fullName>
    </submittedName>
</protein>
<name>A0A0F3GT24_9BACT</name>
<dbReference type="Proteomes" id="UP000033423">
    <property type="component" value="Unassembled WGS sequence"/>
</dbReference>
<organism evidence="1 2">
    <name type="scientific">Candidatus Magnetobacterium bavaricum</name>
    <dbReference type="NCBI Taxonomy" id="29290"/>
    <lineage>
        <taxon>Bacteria</taxon>
        <taxon>Pseudomonadati</taxon>
        <taxon>Nitrospirota</taxon>
        <taxon>Thermodesulfovibrionia</taxon>
        <taxon>Thermodesulfovibrionales</taxon>
        <taxon>Candidatus Magnetobacteriaceae</taxon>
        <taxon>Candidatus Magnetobacterium</taxon>
    </lineage>
</organism>
<comment type="caution">
    <text evidence="1">The sequence shown here is derived from an EMBL/GenBank/DDBJ whole genome shotgun (WGS) entry which is preliminary data.</text>
</comment>
<gene>
    <name evidence="1" type="ORF">MBAV_002799</name>
</gene>
<keyword evidence="2" id="KW-1185">Reference proteome</keyword>
<evidence type="ECO:0000313" key="2">
    <source>
        <dbReference type="Proteomes" id="UP000033423"/>
    </source>
</evidence>
<dbReference type="EMBL" id="LACI01001197">
    <property type="protein sequence ID" value="KJU85006.1"/>
    <property type="molecule type" value="Genomic_DNA"/>
</dbReference>
<proteinExistence type="predicted"/>
<evidence type="ECO:0000313" key="1">
    <source>
        <dbReference type="EMBL" id="KJU85006.1"/>
    </source>
</evidence>
<reference evidence="1 2" key="1">
    <citation type="submission" date="2015-02" db="EMBL/GenBank/DDBJ databases">
        <title>Single-cell genomics of uncultivated deep-branching MTB reveals a conserved set of magnetosome genes.</title>
        <authorList>
            <person name="Kolinko S."/>
            <person name="Richter M."/>
            <person name="Glockner F.O."/>
            <person name="Brachmann A."/>
            <person name="Schuler D."/>
        </authorList>
    </citation>
    <scope>NUCLEOTIDE SEQUENCE [LARGE SCALE GENOMIC DNA]</scope>
    <source>
        <strain evidence="1">TM-1</strain>
    </source>
</reference>
<sequence>MQYPDNIKTIANGYIKNNVFTNRETSQSGIDFIPVSAHVHKPCELPACFFNFIKEFVSLVRVVLSHIKPDFLEVIFSLFY</sequence>
<accession>A0A0F3GT24</accession>